<evidence type="ECO:0000256" key="1">
    <source>
        <dbReference type="SAM" id="MobiDB-lite"/>
    </source>
</evidence>
<sequence length="704" mass="78081">MVFINGLEIVVPPNEVIGAGDCMQRAYESVLDEIMDFMIEGVCFESHRALKLGYYPIHDYMVNERRLERYRSMVMPEEERDIFFNDLNNEIPMSICPFCYQRKAAHTLVRHMNLCRRINDNSFDWNIRRRENDVENDINRSNVVENGVVMNGFCAVGCCCPPGIEIARNRFAVHRMENGVSENDLATNGSATNNVAANRSEMDRAALSRISMNRMIMNRIAMNRIVLNRMALNHVALSRITMNGIARNDRISFGRNDIFGNDINCTNRNDIAGHDIQENGTDDESNSDYEDYNVHENIREDIRDEEEEEEYAEGDAADDDREDDDGEEEEGEEEDDDGEEEESTDGDEEEEYTDEEEEYADAEDDSDANRENVNEVDHIIVDSVRRSAEEIIGSFARRSAEEIIGSFASRSAEEIIGSFARRSAEEMMGSFTRRSADITVVDSTRGSAEDSGSPDDLSTPDSPISDYGGSEGPLSPEEPQFKACTSSAPPPANDASSAPPPVNDASSAPPPVNDTSSAPPPVNDTSSAPPPVNDASSAPSPVKRAFSVRSPDDDDHTCPGPSCDYFEFPAVSPPDMRTVRAVNQPPGTRFGNPDSPALSASALSPVPQEVYMTPATTPEHPLSPASPPTNEMSREQRDYLSRRCGVIKEKNGRPCLKSMDCPKHSIEIQSGDSNSTYETNPDDDDDDVDDKKLDYSSSDYDSLD</sequence>
<reference evidence="3" key="1">
    <citation type="journal article" date="2020" name="bioRxiv">
        <title>Chromosome-level reference genome of the European wasp spider Argiope bruennichi: a resource for studies on range expansion and evolutionary adaptation.</title>
        <authorList>
            <person name="Sheffer M.M."/>
            <person name="Hoppe A."/>
            <person name="Krehenwinkel H."/>
            <person name="Uhl G."/>
            <person name="Kuss A.W."/>
            <person name="Jensen L."/>
            <person name="Jensen C."/>
            <person name="Gillespie R.G."/>
            <person name="Hoff K.J."/>
            <person name="Prost S."/>
        </authorList>
    </citation>
    <scope>NUCLEOTIDE SEQUENCE</scope>
</reference>
<gene>
    <name evidence="3" type="ORF">HNY73_021761</name>
</gene>
<dbReference type="AlphaFoldDB" id="A0A8T0E033"/>
<feature type="region of interest" description="Disordered" evidence="1">
    <location>
        <begin position="652"/>
        <end position="704"/>
    </location>
</feature>
<dbReference type="Proteomes" id="UP000807504">
    <property type="component" value="Unassembled WGS sequence"/>
</dbReference>
<evidence type="ECO:0000313" key="3">
    <source>
        <dbReference type="EMBL" id="KAF8763589.1"/>
    </source>
</evidence>
<comment type="caution">
    <text evidence="3">The sequence shown here is derived from an EMBL/GenBank/DDBJ whole genome shotgun (WGS) entry which is preliminary data.</text>
</comment>
<dbReference type="Gene3D" id="6.10.140.1270">
    <property type="match status" value="1"/>
</dbReference>
<reference evidence="3" key="2">
    <citation type="submission" date="2020-06" db="EMBL/GenBank/DDBJ databases">
        <authorList>
            <person name="Sheffer M."/>
        </authorList>
    </citation>
    <scope>NUCLEOTIDE SEQUENCE</scope>
</reference>
<feature type="domain" description="SCA7" evidence="2">
    <location>
        <begin position="631"/>
        <end position="698"/>
    </location>
</feature>
<proteinExistence type="predicted"/>
<organism evidence="3 4">
    <name type="scientific">Argiope bruennichi</name>
    <name type="common">Wasp spider</name>
    <name type="synonym">Aranea bruennichi</name>
    <dbReference type="NCBI Taxonomy" id="94029"/>
    <lineage>
        <taxon>Eukaryota</taxon>
        <taxon>Metazoa</taxon>
        <taxon>Ecdysozoa</taxon>
        <taxon>Arthropoda</taxon>
        <taxon>Chelicerata</taxon>
        <taxon>Arachnida</taxon>
        <taxon>Araneae</taxon>
        <taxon>Araneomorphae</taxon>
        <taxon>Entelegynae</taxon>
        <taxon>Araneoidea</taxon>
        <taxon>Araneidae</taxon>
        <taxon>Argiope</taxon>
    </lineage>
</organism>
<dbReference type="EMBL" id="JABXBU010002231">
    <property type="protein sequence ID" value="KAF8763589.1"/>
    <property type="molecule type" value="Genomic_DNA"/>
</dbReference>
<protein>
    <recommendedName>
        <fullName evidence="2">SCA7 domain-containing protein</fullName>
    </recommendedName>
</protein>
<feature type="compositionally biased region" description="Low complexity" evidence="1">
    <location>
        <begin position="695"/>
        <end position="704"/>
    </location>
</feature>
<dbReference type="InterPro" id="IPR013243">
    <property type="entry name" value="SCA7_dom"/>
</dbReference>
<feature type="compositionally biased region" description="Acidic residues" evidence="1">
    <location>
        <begin position="280"/>
        <end position="291"/>
    </location>
</feature>
<feature type="compositionally biased region" description="Acidic residues" evidence="1">
    <location>
        <begin position="303"/>
        <end position="366"/>
    </location>
</feature>
<keyword evidence="4" id="KW-1185">Reference proteome</keyword>
<feature type="region of interest" description="Disordered" evidence="1">
    <location>
        <begin position="274"/>
        <end position="377"/>
    </location>
</feature>
<name>A0A8T0E033_ARGBR</name>
<feature type="compositionally biased region" description="Basic and acidic residues" evidence="1">
    <location>
        <begin position="292"/>
        <end position="302"/>
    </location>
</feature>
<feature type="region of interest" description="Disordered" evidence="1">
    <location>
        <begin position="431"/>
        <end position="637"/>
    </location>
</feature>
<accession>A0A8T0E033</accession>
<feature type="compositionally biased region" description="Low complexity" evidence="1">
    <location>
        <begin position="595"/>
        <end position="605"/>
    </location>
</feature>
<dbReference type="PROSITE" id="PS51505">
    <property type="entry name" value="SCA7"/>
    <property type="match status" value="1"/>
</dbReference>
<feature type="compositionally biased region" description="Pro residues" evidence="1">
    <location>
        <begin position="488"/>
        <end position="532"/>
    </location>
</feature>
<feature type="compositionally biased region" description="Polar residues" evidence="1">
    <location>
        <begin position="667"/>
        <end position="679"/>
    </location>
</feature>
<feature type="compositionally biased region" description="Basic and acidic residues" evidence="1">
    <location>
        <begin position="367"/>
        <end position="377"/>
    </location>
</feature>
<evidence type="ECO:0000259" key="2">
    <source>
        <dbReference type="PROSITE" id="PS51505"/>
    </source>
</evidence>
<evidence type="ECO:0000313" key="4">
    <source>
        <dbReference type="Proteomes" id="UP000807504"/>
    </source>
</evidence>